<accession>A0A3P7DTR8</accession>
<feature type="region of interest" description="Disordered" evidence="1">
    <location>
        <begin position="31"/>
        <end position="59"/>
    </location>
</feature>
<keyword evidence="3" id="KW-1185">Reference proteome</keyword>
<dbReference type="AlphaFoldDB" id="A0A3P7DTR8"/>
<dbReference type="OrthoDB" id="5863096at2759"/>
<evidence type="ECO:0000313" key="3">
    <source>
        <dbReference type="Proteomes" id="UP000270924"/>
    </source>
</evidence>
<evidence type="ECO:0000256" key="1">
    <source>
        <dbReference type="SAM" id="MobiDB-lite"/>
    </source>
</evidence>
<dbReference type="Proteomes" id="UP000270924">
    <property type="component" value="Unassembled WGS sequence"/>
</dbReference>
<dbReference type="InterPro" id="IPR004296">
    <property type="entry name" value="DUF236"/>
</dbReference>
<sequence>MFEQKKKKKKKKKSVVRDNEENLNEAMLITKTRPKIQKAAAVPVEAPKRPNQGGLAGTHDPNYQTLAGIGADIFGGDKQIAGGFSPSPVVLPKVPTQGGMVGTHDPNYQTLAAVGADIFGEDKAGGGGLNLGKPANQGAVAGTFDPNYQTLAAVGGDIFGADKKGESPAPVRAPSTPAGKVCNEKKMFLLNLSSLIIGLTD</sequence>
<proteinExistence type="predicted"/>
<gene>
    <name evidence="2" type="ORF">WBA_LOCUS6816</name>
</gene>
<dbReference type="PANTHER" id="PTHR21592">
    <property type="entry name" value="CHROMOSOME UNDETERMINED SCAFFOLD_25, WHOLE GENOME SHOTGUN SEQUENCE"/>
    <property type="match status" value="1"/>
</dbReference>
<organism evidence="2 3">
    <name type="scientific">Wuchereria bancrofti</name>
    <dbReference type="NCBI Taxonomy" id="6293"/>
    <lineage>
        <taxon>Eukaryota</taxon>
        <taxon>Metazoa</taxon>
        <taxon>Ecdysozoa</taxon>
        <taxon>Nematoda</taxon>
        <taxon>Chromadorea</taxon>
        <taxon>Rhabditida</taxon>
        <taxon>Spirurina</taxon>
        <taxon>Spiruromorpha</taxon>
        <taxon>Filarioidea</taxon>
        <taxon>Onchocercidae</taxon>
        <taxon>Wuchereria</taxon>
    </lineage>
</organism>
<protein>
    <submittedName>
        <fullName evidence="2">Uncharacterized protein</fullName>
    </submittedName>
</protein>
<dbReference type="Pfam" id="PF03057">
    <property type="entry name" value="DUF236"/>
    <property type="match status" value="3"/>
</dbReference>
<dbReference type="InParanoid" id="A0A3P7DTR8"/>
<dbReference type="PANTHER" id="PTHR21592:SF23">
    <property type="entry name" value="DAUER UP-REGULATED"/>
    <property type="match status" value="1"/>
</dbReference>
<name>A0A3P7DTR8_WUCBA</name>
<evidence type="ECO:0000313" key="2">
    <source>
        <dbReference type="EMBL" id="VDM13430.1"/>
    </source>
</evidence>
<reference evidence="2 3" key="1">
    <citation type="submission" date="2018-11" db="EMBL/GenBank/DDBJ databases">
        <authorList>
            <consortium name="Pathogen Informatics"/>
        </authorList>
    </citation>
    <scope>NUCLEOTIDE SEQUENCE [LARGE SCALE GENOMIC DNA]</scope>
</reference>
<dbReference type="EMBL" id="UYWW01004320">
    <property type="protein sequence ID" value="VDM13430.1"/>
    <property type="molecule type" value="Genomic_DNA"/>
</dbReference>